<evidence type="ECO:0008006" key="3">
    <source>
        <dbReference type="Google" id="ProtNLM"/>
    </source>
</evidence>
<reference evidence="1" key="1">
    <citation type="submission" date="2024-02" db="EMBL/GenBank/DDBJ databases">
        <title>Genome sequences of strain Gemmobacter sp. JM10B15.</title>
        <authorList>
            <person name="Zhang M."/>
        </authorList>
    </citation>
    <scope>NUCLEOTIDE SEQUENCE</scope>
    <source>
        <strain evidence="1">JM10B15</strain>
    </source>
</reference>
<dbReference type="Proteomes" id="UP001431963">
    <property type="component" value="Unassembled WGS sequence"/>
</dbReference>
<gene>
    <name evidence="1" type="ORF">V6590_20740</name>
</gene>
<accession>A0ABU8C1P3</accession>
<comment type="caution">
    <text evidence="1">The sequence shown here is derived from an EMBL/GenBank/DDBJ whole genome shotgun (WGS) entry which is preliminary data.</text>
</comment>
<feature type="non-terminal residue" evidence="1">
    <location>
        <position position="121"/>
    </location>
</feature>
<organism evidence="1 2">
    <name type="scientific">Gemmobacter denitrificans</name>
    <dbReference type="NCBI Taxonomy" id="3123040"/>
    <lineage>
        <taxon>Bacteria</taxon>
        <taxon>Pseudomonadati</taxon>
        <taxon>Pseudomonadota</taxon>
        <taxon>Alphaproteobacteria</taxon>
        <taxon>Rhodobacterales</taxon>
        <taxon>Paracoccaceae</taxon>
        <taxon>Gemmobacter</taxon>
    </lineage>
</organism>
<evidence type="ECO:0000313" key="2">
    <source>
        <dbReference type="Proteomes" id="UP001431963"/>
    </source>
</evidence>
<evidence type="ECO:0000313" key="1">
    <source>
        <dbReference type="EMBL" id="MEH7830575.1"/>
    </source>
</evidence>
<sequence length="121" mass="13013">MIDWSQMIGAEARAVEALAEARAAARAALTHAIDQARRQLVTDLPGQQMIYLAKEAEARAWLAEPQPDLAAYPLLSAETGLTAPDPDTLAQIWLNLAAIWRQEAARLEALRLATAAAIDAA</sequence>
<name>A0ABU8C1P3_9RHOB</name>
<dbReference type="EMBL" id="JBALHR010000044">
    <property type="protein sequence ID" value="MEH7830575.1"/>
    <property type="molecule type" value="Genomic_DNA"/>
</dbReference>
<keyword evidence="2" id="KW-1185">Reference proteome</keyword>
<proteinExistence type="predicted"/>
<protein>
    <recommendedName>
        <fullName evidence="3">DUF4298 domain-containing protein</fullName>
    </recommendedName>
</protein>